<dbReference type="EMBL" id="AP018131">
    <property type="protein sequence ID" value="BBA47748.1"/>
    <property type="molecule type" value="Genomic_DNA"/>
</dbReference>
<dbReference type="PROSITE" id="PS50943">
    <property type="entry name" value="HTH_CROC1"/>
    <property type="match status" value="1"/>
</dbReference>
<feature type="domain" description="HTH cro/C1-type" evidence="1">
    <location>
        <begin position="31"/>
        <end position="74"/>
    </location>
</feature>
<dbReference type="Proteomes" id="UP000262177">
    <property type="component" value="Chromosome"/>
</dbReference>
<protein>
    <submittedName>
        <fullName evidence="2">Phage repressor</fullName>
    </submittedName>
</protein>
<dbReference type="InterPro" id="IPR001387">
    <property type="entry name" value="Cro/C1-type_HTH"/>
</dbReference>
<name>A0A286TC07_BIFBI</name>
<accession>A0A286TC07</accession>
<dbReference type="CDD" id="cd00093">
    <property type="entry name" value="HTH_XRE"/>
    <property type="match status" value="1"/>
</dbReference>
<dbReference type="Gene3D" id="1.10.260.40">
    <property type="entry name" value="lambda repressor-like DNA-binding domains"/>
    <property type="match status" value="1"/>
</dbReference>
<dbReference type="GO" id="GO:0003677">
    <property type="term" value="F:DNA binding"/>
    <property type="evidence" value="ECO:0007669"/>
    <property type="project" value="InterPro"/>
</dbReference>
<organism evidence="2 3">
    <name type="scientific">Bifidobacterium bifidum LMG 13195</name>
    <dbReference type="NCBI Taxonomy" id="1207542"/>
    <lineage>
        <taxon>Bacteria</taxon>
        <taxon>Bacillati</taxon>
        <taxon>Actinomycetota</taxon>
        <taxon>Actinomycetes</taxon>
        <taxon>Bifidobacteriales</taxon>
        <taxon>Bifidobacteriaceae</taxon>
        <taxon>Bifidobacterium</taxon>
    </lineage>
</organism>
<evidence type="ECO:0000259" key="1">
    <source>
        <dbReference type="PROSITE" id="PS50943"/>
    </source>
</evidence>
<dbReference type="AlphaFoldDB" id="A0A286TC07"/>
<evidence type="ECO:0000313" key="2">
    <source>
        <dbReference type="EMBL" id="BBA47748.1"/>
    </source>
</evidence>
<dbReference type="InterPro" id="IPR010982">
    <property type="entry name" value="Lambda_DNA-bd_dom_sf"/>
</dbReference>
<evidence type="ECO:0000313" key="3">
    <source>
        <dbReference type="Proteomes" id="UP000262177"/>
    </source>
</evidence>
<gene>
    <name evidence="2" type="ORF">BBJK_01053</name>
</gene>
<reference evidence="2 3" key="1">
    <citation type="journal article" date="2017" name="Biosci. Biotechnol. Biochem.">
        <title>Identification and characterization of a sulfoglycosidase from Bifidobacterium bifidum implicated in mucin glycan utilization.</title>
        <authorList>
            <person name="Katoh T."/>
            <person name="Maeshibu T."/>
            <person name="Kikkawa K."/>
            <person name="Gotoh A."/>
            <person name="Tomabechi Y."/>
            <person name="Nakamura M."/>
            <person name="Liao W.-H."/>
            <person name="Yamaguchi M."/>
            <person name="Ashida H."/>
            <person name="Yamamoto K."/>
            <person name="Katayama T."/>
        </authorList>
    </citation>
    <scope>NUCLEOTIDE SEQUENCE [LARGE SCALE GENOMIC DNA]</scope>
    <source>
        <strain evidence="2 3">JCM 7004</strain>
    </source>
</reference>
<proteinExistence type="predicted"/>
<dbReference type="SUPFAM" id="SSF47413">
    <property type="entry name" value="lambda repressor-like DNA-binding domains"/>
    <property type="match status" value="1"/>
</dbReference>
<sequence length="94" mass="10477">MNANQKRLVTLEGDNPASRISGLIEMRHCLQKDVALAIGMSEQVFSNKMNGLRSFSAKDYKALADFFNTSVDYLMGRTLDPWPADNPQPEEAAK</sequence>